<dbReference type="STRING" id="1745343.A0A2J6PZW2"/>
<dbReference type="OrthoDB" id="2157530at2759"/>
<accession>A0A2J6PZW2</accession>
<sequence length="138" mass="16112">MKNWAWKAVSRFLALPYWTRVWVFQETCLAKHLMFVCNSHFPSFEKLFWVCWRIKSLKSALRRLGRRNPDFLSRSAWKMLSPWGYGAWSKIYQIASVQTLLRGQGGLASRLGLSQSWSFLCLGRTSAPQIPKTIFMGF</sequence>
<dbReference type="AlphaFoldDB" id="A0A2J6PZW2"/>
<name>A0A2J6PZW2_9HELO</name>
<keyword evidence="2" id="KW-1185">Reference proteome</keyword>
<dbReference type="Proteomes" id="UP000235672">
    <property type="component" value="Unassembled WGS sequence"/>
</dbReference>
<dbReference type="EMBL" id="KZ613488">
    <property type="protein sequence ID" value="PMD19575.1"/>
    <property type="molecule type" value="Genomic_DNA"/>
</dbReference>
<reference evidence="1 2" key="1">
    <citation type="submission" date="2016-05" db="EMBL/GenBank/DDBJ databases">
        <title>A degradative enzymes factory behind the ericoid mycorrhizal symbiosis.</title>
        <authorList>
            <consortium name="DOE Joint Genome Institute"/>
            <person name="Martino E."/>
            <person name="Morin E."/>
            <person name="Grelet G."/>
            <person name="Kuo A."/>
            <person name="Kohler A."/>
            <person name="Daghino S."/>
            <person name="Barry K."/>
            <person name="Choi C."/>
            <person name="Cichocki N."/>
            <person name="Clum A."/>
            <person name="Copeland A."/>
            <person name="Hainaut M."/>
            <person name="Haridas S."/>
            <person name="Labutti K."/>
            <person name="Lindquist E."/>
            <person name="Lipzen A."/>
            <person name="Khouja H.-R."/>
            <person name="Murat C."/>
            <person name="Ohm R."/>
            <person name="Olson A."/>
            <person name="Spatafora J."/>
            <person name="Veneault-Fourrey C."/>
            <person name="Henrissat B."/>
            <person name="Grigoriev I."/>
            <person name="Martin F."/>
            <person name="Perotto S."/>
        </authorList>
    </citation>
    <scope>NUCLEOTIDE SEQUENCE [LARGE SCALE GENOMIC DNA]</scope>
    <source>
        <strain evidence="1 2">UAMH 7357</strain>
    </source>
</reference>
<evidence type="ECO:0000313" key="2">
    <source>
        <dbReference type="Proteomes" id="UP000235672"/>
    </source>
</evidence>
<evidence type="ECO:0008006" key="3">
    <source>
        <dbReference type="Google" id="ProtNLM"/>
    </source>
</evidence>
<organism evidence="1 2">
    <name type="scientific">Hyaloscypha hepaticicola</name>
    <dbReference type="NCBI Taxonomy" id="2082293"/>
    <lineage>
        <taxon>Eukaryota</taxon>
        <taxon>Fungi</taxon>
        <taxon>Dikarya</taxon>
        <taxon>Ascomycota</taxon>
        <taxon>Pezizomycotina</taxon>
        <taxon>Leotiomycetes</taxon>
        <taxon>Helotiales</taxon>
        <taxon>Hyaloscyphaceae</taxon>
        <taxon>Hyaloscypha</taxon>
    </lineage>
</organism>
<gene>
    <name evidence="1" type="ORF">NA56DRAFT_194115</name>
</gene>
<evidence type="ECO:0000313" key="1">
    <source>
        <dbReference type="EMBL" id="PMD19575.1"/>
    </source>
</evidence>
<proteinExistence type="predicted"/>
<protein>
    <recommendedName>
        <fullName evidence="3">Heterokaryon incompatibility domain-containing protein</fullName>
    </recommendedName>
</protein>